<proteinExistence type="predicted"/>
<accession>A0ABC8RGK9</accession>
<feature type="compositionally biased region" description="Acidic residues" evidence="1">
    <location>
        <begin position="12"/>
        <end position="21"/>
    </location>
</feature>
<organism evidence="2 3">
    <name type="scientific">Ilex paraguariensis</name>
    <name type="common">yerba mate</name>
    <dbReference type="NCBI Taxonomy" id="185542"/>
    <lineage>
        <taxon>Eukaryota</taxon>
        <taxon>Viridiplantae</taxon>
        <taxon>Streptophyta</taxon>
        <taxon>Embryophyta</taxon>
        <taxon>Tracheophyta</taxon>
        <taxon>Spermatophyta</taxon>
        <taxon>Magnoliopsida</taxon>
        <taxon>eudicotyledons</taxon>
        <taxon>Gunneridae</taxon>
        <taxon>Pentapetalae</taxon>
        <taxon>asterids</taxon>
        <taxon>campanulids</taxon>
        <taxon>Aquifoliales</taxon>
        <taxon>Aquifoliaceae</taxon>
        <taxon>Ilex</taxon>
    </lineage>
</organism>
<dbReference type="AlphaFoldDB" id="A0ABC8RGK9"/>
<name>A0ABC8RGK9_9AQUA</name>
<dbReference type="EMBL" id="CAUOFW020001103">
    <property type="protein sequence ID" value="CAK9141162.1"/>
    <property type="molecule type" value="Genomic_DNA"/>
</dbReference>
<sequence>MVAAVSVTLAGEADEDNGDGDDNPKYAIGNDQKSVQRFTKIVCWQPILRWSVDSQPSGSASQVQGFFRVKTGKRKITCFCFSFRQSFLCHAINDFHGYVI</sequence>
<gene>
    <name evidence="2" type="ORF">ILEXP_LOCUS8692</name>
</gene>
<keyword evidence="3" id="KW-1185">Reference proteome</keyword>
<reference evidence="2 3" key="1">
    <citation type="submission" date="2024-02" db="EMBL/GenBank/DDBJ databases">
        <authorList>
            <person name="Vignale AGUSTIN F."/>
            <person name="Sosa J E."/>
            <person name="Modenutti C."/>
        </authorList>
    </citation>
    <scope>NUCLEOTIDE SEQUENCE [LARGE SCALE GENOMIC DNA]</scope>
</reference>
<protein>
    <submittedName>
        <fullName evidence="2">Uncharacterized protein</fullName>
    </submittedName>
</protein>
<evidence type="ECO:0000313" key="2">
    <source>
        <dbReference type="EMBL" id="CAK9141162.1"/>
    </source>
</evidence>
<comment type="caution">
    <text evidence="2">The sequence shown here is derived from an EMBL/GenBank/DDBJ whole genome shotgun (WGS) entry which is preliminary data.</text>
</comment>
<evidence type="ECO:0000256" key="1">
    <source>
        <dbReference type="SAM" id="MobiDB-lite"/>
    </source>
</evidence>
<dbReference type="Proteomes" id="UP001642360">
    <property type="component" value="Unassembled WGS sequence"/>
</dbReference>
<feature type="region of interest" description="Disordered" evidence="1">
    <location>
        <begin position="1"/>
        <end position="30"/>
    </location>
</feature>
<evidence type="ECO:0000313" key="3">
    <source>
        <dbReference type="Proteomes" id="UP001642360"/>
    </source>
</evidence>